<dbReference type="InterPro" id="IPR011010">
    <property type="entry name" value="DNA_brk_join_enz"/>
</dbReference>
<evidence type="ECO:0008006" key="11">
    <source>
        <dbReference type="Google" id="ProtNLM"/>
    </source>
</evidence>
<dbReference type="GO" id="GO:0006310">
    <property type="term" value="P:DNA recombination"/>
    <property type="evidence" value="ECO:0007669"/>
    <property type="project" value="UniProtKB-KW"/>
</dbReference>
<reference evidence="9 10" key="1">
    <citation type="journal article" date="2016" name="Sci. Rep.">
        <title>Metabolic traits of an uncultured archaeal lineage -MSBL1- from brine pools of the Red Sea.</title>
        <authorList>
            <person name="Mwirichia R."/>
            <person name="Alam I."/>
            <person name="Rashid M."/>
            <person name="Vinu M."/>
            <person name="Ba-Alawi W."/>
            <person name="Anthony Kamau A."/>
            <person name="Kamanda Ngugi D."/>
            <person name="Goker M."/>
            <person name="Klenk H.P."/>
            <person name="Bajic V."/>
            <person name="Stingl U."/>
        </authorList>
    </citation>
    <scope>NUCLEOTIDE SEQUENCE [LARGE SCALE GENOMIC DNA]</scope>
    <source>
        <strain evidence="9">SCGC-AAA259E22</strain>
    </source>
</reference>
<keyword evidence="2 4" id="KW-0238">DNA-binding</keyword>
<protein>
    <recommendedName>
        <fullName evidence="11">Tyr recombinase domain-containing protein</fullName>
    </recommendedName>
</protein>
<feature type="domain" description="Tyr recombinase" evidence="7">
    <location>
        <begin position="113"/>
        <end position="323"/>
    </location>
</feature>
<feature type="region of interest" description="Disordered" evidence="6">
    <location>
        <begin position="206"/>
        <end position="234"/>
    </location>
</feature>
<dbReference type="EMBL" id="LHXP01000001">
    <property type="protein sequence ID" value="KXA94004.1"/>
    <property type="molecule type" value="Genomic_DNA"/>
</dbReference>
<name>A0A133UIK3_9EURY</name>
<dbReference type="InterPro" id="IPR044068">
    <property type="entry name" value="CB"/>
</dbReference>
<dbReference type="AlphaFoldDB" id="A0A133UIK3"/>
<dbReference type="InterPro" id="IPR050090">
    <property type="entry name" value="Tyrosine_recombinase_XerCD"/>
</dbReference>
<evidence type="ECO:0000256" key="3">
    <source>
        <dbReference type="ARBA" id="ARBA00023172"/>
    </source>
</evidence>
<evidence type="ECO:0000313" key="9">
    <source>
        <dbReference type="EMBL" id="KXA94004.1"/>
    </source>
</evidence>
<gene>
    <name evidence="9" type="ORF">AKJ66_00115</name>
</gene>
<dbReference type="InterPro" id="IPR013762">
    <property type="entry name" value="Integrase-like_cat_sf"/>
</dbReference>
<evidence type="ECO:0000259" key="7">
    <source>
        <dbReference type="PROSITE" id="PS51898"/>
    </source>
</evidence>
<dbReference type="PROSITE" id="PS51900">
    <property type="entry name" value="CB"/>
    <property type="match status" value="1"/>
</dbReference>
<dbReference type="PANTHER" id="PTHR30349">
    <property type="entry name" value="PHAGE INTEGRASE-RELATED"/>
    <property type="match status" value="1"/>
</dbReference>
<dbReference type="PANTHER" id="PTHR30349:SF41">
    <property type="entry name" value="INTEGRASE_RECOMBINASE PROTEIN MJ0367-RELATED"/>
    <property type="match status" value="1"/>
</dbReference>
<keyword evidence="10" id="KW-1185">Reference proteome</keyword>
<dbReference type="Proteomes" id="UP000070657">
    <property type="component" value="Unassembled WGS sequence"/>
</dbReference>
<dbReference type="InterPro" id="IPR010998">
    <property type="entry name" value="Integrase_recombinase_N"/>
</dbReference>
<accession>A0A133UIK3</accession>
<dbReference type="Gene3D" id="1.10.150.130">
    <property type="match status" value="1"/>
</dbReference>
<evidence type="ECO:0000256" key="4">
    <source>
        <dbReference type="PROSITE-ProRule" id="PRU01248"/>
    </source>
</evidence>
<keyword evidence="3" id="KW-0233">DNA recombination</keyword>
<organism evidence="9 10">
    <name type="scientific">candidate division MSBL1 archaeon SCGC-AAA259E22</name>
    <dbReference type="NCBI Taxonomy" id="1698265"/>
    <lineage>
        <taxon>Archaea</taxon>
        <taxon>Methanobacteriati</taxon>
        <taxon>Methanobacteriota</taxon>
        <taxon>candidate division MSBL1</taxon>
    </lineage>
</organism>
<feature type="domain" description="Core-binding (CB)" evidence="8">
    <location>
        <begin position="3"/>
        <end position="99"/>
    </location>
</feature>
<keyword evidence="1" id="KW-0229">DNA integration</keyword>
<evidence type="ECO:0000256" key="5">
    <source>
        <dbReference type="SAM" id="Coils"/>
    </source>
</evidence>
<sequence>MRRVDVENYSEFSRWVKGKSDETERKYERVLRKYCEFRGMDPEELIDEAEDDWNSSRREKGEVESRIKDFQEHMEEGGYSGVSVKNNILCLKSFYSANNFPQNVSAPRASPTSKALKIRSDDVRKLVSVASVRDKAITLMMFQSGIDVSTICSLDYSHVKKGLEADEEPMPIEVQRPKEKVNYTTFVLQDTMEALRDYLRHREEKPTEWDGSNVPIERAGEPDLGDPLFVKERSRGDSDRLSPAVIQKMMRKVAIESGLVSREEMENSKMNPCRPHALRKGFSSVLELNGINSNIVNGFLGHSVDYDSAYSQQAEEELADQYMEAEGDLRITGSRGETEERIDDLHAKLGERDERMDGLEEELESWKDRWTDERRERKALEEKVDGLNGELRELYREQIFSLIGTLKEAGIGYSELKEISKSEEERRAISAIERGEDSISASLKESSWLHGKNIGDEEFWHGLLKTQVMNIKIHELSKMSPSQLKGFRDRLRFHKKFLEFESMLEMTDEESEKFEEELLEIARSLEEELAEEGKTEG</sequence>
<dbReference type="Gene3D" id="1.10.443.10">
    <property type="entry name" value="Intergrase catalytic core"/>
    <property type="match status" value="1"/>
</dbReference>
<comment type="caution">
    <text evidence="9">The sequence shown here is derived from an EMBL/GenBank/DDBJ whole genome shotgun (WGS) entry which is preliminary data.</text>
</comment>
<keyword evidence="5" id="KW-0175">Coiled coil</keyword>
<dbReference type="Pfam" id="PF00589">
    <property type="entry name" value="Phage_integrase"/>
    <property type="match status" value="1"/>
</dbReference>
<evidence type="ECO:0000259" key="8">
    <source>
        <dbReference type="PROSITE" id="PS51900"/>
    </source>
</evidence>
<evidence type="ECO:0000256" key="1">
    <source>
        <dbReference type="ARBA" id="ARBA00022908"/>
    </source>
</evidence>
<dbReference type="CDD" id="cd00397">
    <property type="entry name" value="DNA_BRE_C"/>
    <property type="match status" value="1"/>
</dbReference>
<dbReference type="GO" id="GO:0015074">
    <property type="term" value="P:DNA integration"/>
    <property type="evidence" value="ECO:0007669"/>
    <property type="project" value="UniProtKB-KW"/>
</dbReference>
<proteinExistence type="predicted"/>
<dbReference type="GO" id="GO:0003677">
    <property type="term" value="F:DNA binding"/>
    <property type="evidence" value="ECO:0007669"/>
    <property type="project" value="UniProtKB-UniRule"/>
</dbReference>
<dbReference type="InterPro" id="IPR002104">
    <property type="entry name" value="Integrase_catalytic"/>
</dbReference>
<evidence type="ECO:0000313" key="10">
    <source>
        <dbReference type="Proteomes" id="UP000070657"/>
    </source>
</evidence>
<feature type="coiled-coil region" evidence="5">
    <location>
        <begin position="342"/>
        <end position="397"/>
    </location>
</feature>
<dbReference type="PROSITE" id="PS51898">
    <property type="entry name" value="TYR_RECOMBINASE"/>
    <property type="match status" value="1"/>
</dbReference>
<evidence type="ECO:0000256" key="6">
    <source>
        <dbReference type="SAM" id="MobiDB-lite"/>
    </source>
</evidence>
<evidence type="ECO:0000256" key="2">
    <source>
        <dbReference type="ARBA" id="ARBA00023125"/>
    </source>
</evidence>
<dbReference type="SUPFAM" id="SSF56349">
    <property type="entry name" value="DNA breaking-rejoining enzymes"/>
    <property type="match status" value="1"/>
</dbReference>